<feature type="compositionally biased region" description="Acidic residues" evidence="2">
    <location>
        <begin position="1"/>
        <end position="17"/>
    </location>
</feature>
<dbReference type="SUPFAM" id="SSF48452">
    <property type="entry name" value="TPR-like"/>
    <property type="match status" value="1"/>
</dbReference>
<evidence type="ECO:0000313" key="4">
    <source>
        <dbReference type="WBParaSite" id="jg26206.2"/>
    </source>
</evidence>
<dbReference type="GO" id="GO:0008017">
    <property type="term" value="F:microtubule binding"/>
    <property type="evidence" value="ECO:0007669"/>
    <property type="project" value="TreeGrafter"/>
</dbReference>
<dbReference type="GO" id="GO:0005739">
    <property type="term" value="C:mitochondrion"/>
    <property type="evidence" value="ECO:0007669"/>
    <property type="project" value="TreeGrafter"/>
</dbReference>
<dbReference type="Proteomes" id="UP000887574">
    <property type="component" value="Unplaced"/>
</dbReference>
<sequence>MTSDSDYADAIDEEDANGQEWTTPLLSPSSYASAVKSGNNVEAVPGSNIADNSSNQFQVIDDHHEKEKVNKRMILLKRFITVIQLSKIMWKKKDLLLEGQNCGDWSTVQLASHQGEIEQGYVFKDYLDKGLAMDPAEYSLLHMRGRFAFSVASLSWLEKSVASTLFVAPPKATFQEALADFLEVERIRPNKWIDNLLYLAKAYIAVSDKTNAAKYLKQASELEPADDSDKEALAEVKTLMKKYK</sequence>
<accession>A0A915E2C5</accession>
<dbReference type="Pfam" id="PF21033">
    <property type="entry name" value="RMD1-3"/>
    <property type="match status" value="1"/>
</dbReference>
<dbReference type="GO" id="GO:0097431">
    <property type="term" value="C:mitotic spindle pole"/>
    <property type="evidence" value="ECO:0007669"/>
    <property type="project" value="TreeGrafter"/>
</dbReference>
<protein>
    <submittedName>
        <fullName evidence="4">Regulator of microtubule dynamics protein 1</fullName>
    </submittedName>
</protein>
<name>A0A915E2C5_9BILA</name>
<organism evidence="3 4">
    <name type="scientific">Ditylenchus dipsaci</name>
    <dbReference type="NCBI Taxonomy" id="166011"/>
    <lineage>
        <taxon>Eukaryota</taxon>
        <taxon>Metazoa</taxon>
        <taxon>Ecdysozoa</taxon>
        <taxon>Nematoda</taxon>
        <taxon>Chromadorea</taxon>
        <taxon>Rhabditida</taxon>
        <taxon>Tylenchina</taxon>
        <taxon>Tylenchomorpha</taxon>
        <taxon>Sphaerularioidea</taxon>
        <taxon>Anguinidae</taxon>
        <taxon>Anguininae</taxon>
        <taxon>Ditylenchus</taxon>
    </lineage>
</organism>
<dbReference type="Gene3D" id="1.25.40.10">
    <property type="entry name" value="Tetratricopeptide repeat domain"/>
    <property type="match status" value="1"/>
</dbReference>
<dbReference type="PANTHER" id="PTHR16056:SF20">
    <property type="entry name" value="C2H2-TYPE DOMAIN-CONTAINING PROTEIN-RELATED"/>
    <property type="match status" value="1"/>
</dbReference>
<dbReference type="InterPro" id="IPR011990">
    <property type="entry name" value="TPR-like_helical_dom_sf"/>
</dbReference>
<reference evidence="4" key="1">
    <citation type="submission" date="2022-11" db="UniProtKB">
        <authorList>
            <consortium name="WormBaseParasite"/>
        </authorList>
    </citation>
    <scope>IDENTIFICATION</scope>
</reference>
<evidence type="ECO:0000256" key="1">
    <source>
        <dbReference type="PROSITE-ProRule" id="PRU00339"/>
    </source>
</evidence>
<keyword evidence="1" id="KW-0802">TPR repeat</keyword>
<feature type="region of interest" description="Disordered" evidence="2">
    <location>
        <begin position="1"/>
        <end position="23"/>
    </location>
</feature>
<keyword evidence="3" id="KW-1185">Reference proteome</keyword>
<dbReference type="PROSITE" id="PS50005">
    <property type="entry name" value="TPR"/>
    <property type="match status" value="1"/>
</dbReference>
<dbReference type="GO" id="GO:0005876">
    <property type="term" value="C:spindle microtubule"/>
    <property type="evidence" value="ECO:0007669"/>
    <property type="project" value="TreeGrafter"/>
</dbReference>
<evidence type="ECO:0000256" key="2">
    <source>
        <dbReference type="SAM" id="MobiDB-lite"/>
    </source>
</evidence>
<dbReference type="AlphaFoldDB" id="A0A915E2C5"/>
<dbReference type="InterPro" id="IPR019734">
    <property type="entry name" value="TPR_rpt"/>
</dbReference>
<proteinExistence type="predicted"/>
<feature type="repeat" description="TPR" evidence="1">
    <location>
        <begin position="193"/>
        <end position="226"/>
    </location>
</feature>
<dbReference type="InterPro" id="IPR049039">
    <property type="entry name" value="RMD1-3_a_helical_rpt"/>
</dbReference>
<dbReference type="PANTHER" id="PTHR16056">
    <property type="entry name" value="REGULATOR OF MICROTUBULE DYNAMICS PROTEIN"/>
    <property type="match status" value="1"/>
</dbReference>
<dbReference type="WBParaSite" id="jg26206.2">
    <property type="protein sequence ID" value="jg26206.2"/>
    <property type="gene ID" value="jg26206"/>
</dbReference>
<evidence type="ECO:0000313" key="3">
    <source>
        <dbReference type="Proteomes" id="UP000887574"/>
    </source>
</evidence>